<feature type="signal peptide" evidence="2">
    <location>
        <begin position="1"/>
        <end position="29"/>
    </location>
</feature>
<dbReference type="SUPFAM" id="SSF69360">
    <property type="entry name" value="Cell wall binding repeat"/>
    <property type="match status" value="1"/>
</dbReference>
<accession>D9R9K4</accession>
<keyword evidence="4" id="KW-1185">Reference proteome</keyword>
<dbReference type="InterPro" id="IPR013783">
    <property type="entry name" value="Ig-like_fold"/>
</dbReference>
<dbReference type="eggNOG" id="COG5263">
    <property type="taxonomic scope" value="Bacteria"/>
</dbReference>
<reference evidence="3" key="1">
    <citation type="submission" date="2010-07" db="EMBL/GenBank/DDBJ databases">
        <title>Complete sequence of Clostridium saccharolyticum WM1.</title>
        <authorList>
            <consortium name="US DOE Joint Genome Institute"/>
            <person name="Lucas S."/>
            <person name="Copeland A."/>
            <person name="Lapidus A."/>
            <person name="Cheng J.-F."/>
            <person name="Bruce D."/>
            <person name="Goodwin L."/>
            <person name="Pitluck S."/>
            <person name="Chertkov O."/>
            <person name="Detter J.C."/>
            <person name="Han C."/>
            <person name="Tapia R."/>
            <person name="Land M."/>
            <person name="Hauser L."/>
            <person name="Chang Y.-J."/>
            <person name="Jeffries C."/>
            <person name="Kyrpides N."/>
            <person name="Ivanova N."/>
            <person name="Mikhailova N."/>
            <person name="Mouttaki H."/>
            <person name="Lin L."/>
            <person name="Zhou J."/>
            <person name="Hemme C.L."/>
            <person name="Woyke T."/>
        </authorList>
    </citation>
    <scope>NUCLEOTIDE SEQUENCE [LARGE SCALE GENOMIC DNA]</scope>
    <source>
        <strain evidence="3">WM1</strain>
    </source>
</reference>
<evidence type="ECO:0000313" key="4">
    <source>
        <dbReference type="Proteomes" id="UP000001662"/>
    </source>
</evidence>
<dbReference type="PaxDb" id="610130-Closa_1455"/>
<keyword evidence="2" id="KW-0732">Signal</keyword>
<protein>
    <submittedName>
        <fullName evidence="3">Glucan-binding domain (YG repeat)-like protein</fullName>
    </submittedName>
</protein>
<dbReference type="HOGENOM" id="CLU_256044_0_0_9"/>
<dbReference type="InterPro" id="IPR035986">
    <property type="entry name" value="PKD_dom_sf"/>
</dbReference>
<organism evidence="3 4">
    <name type="scientific">Lacrimispora saccharolytica (strain ATCC 35040 / DSM 2544 / NRCC 2533 / WM1)</name>
    <name type="common">Clostridium saccharolyticum</name>
    <dbReference type="NCBI Taxonomy" id="610130"/>
    <lineage>
        <taxon>Bacteria</taxon>
        <taxon>Bacillati</taxon>
        <taxon>Bacillota</taxon>
        <taxon>Clostridia</taxon>
        <taxon>Lachnospirales</taxon>
        <taxon>Lachnospiraceae</taxon>
        <taxon>Lacrimispora</taxon>
    </lineage>
</organism>
<dbReference type="SUPFAM" id="SSF49299">
    <property type="entry name" value="PKD domain"/>
    <property type="match status" value="1"/>
</dbReference>
<feature type="chain" id="PRO_5003127562" evidence="2">
    <location>
        <begin position="30"/>
        <end position="1374"/>
    </location>
</feature>
<dbReference type="Proteomes" id="UP000001662">
    <property type="component" value="Chromosome"/>
</dbReference>
<evidence type="ECO:0000256" key="1">
    <source>
        <dbReference type="SAM" id="MobiDB-lite"/>
    </source>
</evidence>
<dbReference type="eggNOG" id="COG3391">
    <property type="taxonomic scope" value="Bacteria"/>
</dbReference>
<dbReference type="EMBL" id="CP002109">
    <property type="protein sequence ID" value="ADL04054.1"/>
    <property type="molecule type" value="Genomic_DNA"/>
</dbReference>
<dbReference type="STRING" id="610130.Closa_1455"/>
<dbReference type="Gene3D" id="2.60.40.10">
    <property type="entry name" value="Immunoglobulins"/>
    <property type="match status" value="1"/>
</dbReference>
<feature type="region of interest" description="Disordered" evidence="1">
    <location>
        <begin position="1230"/>
        <end position="1258"/>
    </location>
</feature>
<dbReference type="KEGG" id="csh:Closa_1455"/>
<proteinExistence type="predicted"/>
<sequence length="1374" mass="149106">MFQKRKKRFFSGILIAAVLMSAIPVSVYAETGQKLSLEDQDAKSVSGWVGEIDRGSDFDFYGVVPSSDWYQNNNAEFVLCSSPTDSVDGVTDVIEYNPYYKTKDNSKGKIYKDYPLDVPGYYSLSAFCDISLQSPNDIGKLNIEAYDNTTGTGEPVNSSSSASAIFKSGEWDTVSIKNFHMTSRVKMIRIVLEASADPIDENNYIDFDGLSVLFTQVAAPPIISHLDGDTVTFTEGSFAVPLDKDSNVTAKVDTDFGRTYAGGSITASITNNGVAAEDVLELAQTGGITLSGGTVFYSGTSIGAYSGGTSGTALTILLNSNANDTSAAALIKAITYKNTNTLKPNTNPRTVMISASDSTNASEPVHTTVHVQSVNYAPVRKSGVGESVSASLPVKTSYSLDLSTIFEDPDIDPLSYKIKVNNGNEQTTTRNYTFTPATAGTYTIVFTANDGSVDSIDTYTVTLTAVNTAPVRKSGVEASTSINMTVNTEYSIDLSTIFQDADDDPLTYKVRVNDEPECSIGKNTAFTPDVVGTYKMVYKANDGTVDSVDTYTVTLNVKAANTPPVRKSGVNETVTDSVAVKKAYPIILNTIFEDADHDTLTYKVAINGGAEVIADESYSYTPTAVGTDTLVFRANDGNIDSTDTFTVTLMAVNTLPARKSGVGESVSGNVTSNTIYSVDLSQIFEDENKDPLTYKVKVNGGTEETVGKDYSFTPTAAGTYTLVFKANDGHSDSADIYTVTLNAKEPNRAPVRKNGVIDMDTIIAPVNLQLSISLESFFEDADGDPLTYKVKIDDQPEVEVNKLFHYLVSTVGTHTLIFKANDGFADSTETYTLYVTATKVPVRSIAAPGPVTGITNGSAKTASSLGLPANVNINTDMGLKTADVSWNVGASSYDPDEKAEQTFEVEGTVNLPEEVYNPDGISLNVTINVTVKAEELVNKVLERISPLSPVTGILNGSVKTAPALGLPANVSLQTDHGIVSAHVTWDVAGSSYDPGQKTEQTFEIKGTVSIPSGVINPNGISLDITVEVTVDAESLTDKTLEKISPMSPVKMIANGTAKTVTALGIPARVMLGTNAGNVYADVIWDLDSSSYDPNIRDEQTFTVEGTVILPDHVINPFGIPLEIRIEVTVLEEQEEQEYYTLRIRVTKRPDKVSYMLGEDLDTQGLEVTEYQKASPSNAVRKTVLSEGQYDLEYDLARTGTCNVKVIYYGTGRDGNEKEFTDEFPVMIKELPRDDRNDDDDREITKPVRKRQGGDDDHYYSGSWHSDENGWRFSGKDGSSPANRWVYTDWKGSKDWYFFDEKGYMVTGWYEYKGNMYYLNPVSDGKKGYMFTGWNVIEGKWYYFSETADETKGSMLKDTITPDGYRVGPDGARVS</sequence>
<dbReference type="Gene3D" id="2.10.270.10">
    <property type="entry name" value="Cholin Binding"/>
    <property type="match status" value="1"/>
</dbReference>
<dbReference type="eggNOG" id="COG4733">
    <property type="taxonomic scope" value="Bacteria"/>
</dbReference>
<evidence type="ECO:0000313" key="3">
    <source>
        <dbReference type="EMBL" id="ADL04054.1"/>
    </source>
</evidence>
<dbReference type="Gene3D" id="2.60.40.3630">
    <property type="match status" value="1"/>
</dbReference>
<gene>
    <name evidence="3" type="ordered locus">Closa_1455</name>
</gene>
<name>D9R9K4_LACSW</name>
<evidence type="ECO:0000256" key="2">
    <source>
        <dbReference type="SAM" id="SignalP"/>
    </source>
</evidence>